<name>A0A2T7C9P7_9POAL</name>
<keyword evidence="2" id="KW-1185">Reference proteome</keyword>
<accession>A0A2T7C9P7</accession>
<reference evidence="1 2" key="1">
    <citation type="submission" date="2018-04" db="EMBL/GenBank/DDBJ databases">
        <title>WGS assembly of Panicum hallii var. hallii HAL2.</title>
        <authorList>
            <person name="Lovell J."/>
            <person name="Jenkins J."/>
            <person name="Lowry D."/>
            <person name="Mamidi S."/>
            <person name="Sreedasyam A."/>
            <person name="Weng X."/>
            <person name="Barry K."/>
            <person name="Bonette J."/>
            <person name="Campitelli B."/>
            <person name="Daum C."/>
            <person name="Gordon S."/>
            <person name="Gould B."/>
            <person name="Lipzen A."/>
            <person name="MacQueen A."/>
            <person name="Palacio-Mejia J."/>
            <person name="Plott C."/>
            <person name="Shakirov E."/>
            <person name="Shu S."/>
            <person name="Yoshinaga Y."/>
            <person name="Zane M."/>
            <person name="Rokhsar D."/>
            <person name="Grimwood J."/>
            <person name="Schmutz J."/>
            <person name="Juenger T."/>
        </authorList>
    </citation>
    <scope>NUCLEOTIDE SEQUENCE [LARGE SCALE GENOMIC DNA]</scope>
    <source>
        <strain evidence="2">cv. HAL2</strain>
    </source>
</reference>
<dbReference type="Gramene" id="PUZ39973">
    <property type="protein sequence ID" value="PUZ39973"/>
    <property type="gene ID" value="GQ55_9G386500"/>
</dbReference>
<dbReference type="EMBL" id="CM009757">
    <property type="protein sequence ID" value="PUZ39973.1"/>
    <property type="molecule type" value="Genomic_DNA"/>
</dbReference>
<proteinExistence type="predicted"/>
<dbReference type="AlphaFoldDB" id="A0A2T7C9P7"/>
<sequence length="131" mass="14411">MRRRRRRRREHCPQECRAQHMFSMLPAAPKMCSAAILSSLGKESPAPSQQCSVYATDGWTRPESENDLMELEICVACIDKSGSSLFTAGAGEGEEESGGHFLTVPRHVAAIIGNLLPEMCLPSVDGNRHEK</sequence>
<evidence type="ECO:0000313" key="1">
    <source>
        <dbReference type="EMBL" id="PUZ39973.1"/>
    </source>
</evidence>
<dbReference type="Proteomes" id="UP000244336">
    <property type="component" value="Chromosome 9"/>
</dbReference>
<protein>
    <submittedName>
        <fullName evidence="1">Uncharacterized protein</fullName>
    </submittedName>
</protein>
<gene>
    <name evidence="1" type="ORF">GQ55_9G386500</name>
</gene>
<organism evidence="1 2">
    <name type="scientific">Panicum hallii var. hallii</name>
    <dbReference type="NCBI Taxonomy" id="1504633"/>
    <lineage>
        <taxon>Eukaryota</taxon>
        <taxon>Viridiplantae</taxon>
        <taxon>Streptophyta</taxon>
        <taxon>Embryophyta</taxon>
        <taxon>Tracheophyta</taxon>
        <taxon>Spermatophyta</taxon>
        <taxon>Magnoliopsida</taxon>
        <taxon>Liliopsida</taxon>
        <taxon>Poales</taxon>
        <taxon>Poaceae</taxon>
        <taxon>PACMAD clade</taxon>
        <taxon>Panicoideae</taxon>
        <taxon>Panicodae</taxon>
        <taxon>Paniceae</taxon>
        <taxon>Panicinae</taxon>
        <taxon>Panicum</taxon>
        <taxon>Panicum sect. Panicum</taxon>
    </lineage>
</organism>
<evidence type="ECO:0000313" key="2">
    <source>
        <dbReference type="Proteomes" id="UP000244336"/>
    </source>
</evidence>